<feature type="transmembrane region" description="Helical" evidence="1">
    <location>
        <begin position="390"/>
        <end position="415"/>
    </location>
</feature>
<dbReference type="AlphaFoldDB" id="A0A267FK46"/>
<accession>A0A267FK46</accession>
<evidence type="ECO:0000313" key="4">
    <source>
        <dbReference type="Proteomes" id="UP000215902"/>
    </source>
</evidence>
<dbReference type="EMBL" id="NIVC01001012">
    <property type="protein sequence ID" value="PAA73429.1"/>
    <property type="molecule type" value="Genomic_DNA"/>
</dbReference>
<evidence type="ECO:0000313" key="3">
    <source>
        <dbReference type="EMBL" id="PAA73429.1"/>
    </source>
</evidence>
<evidence type="ECO:0000256" key="1">
    <source>
        <dbReference type="SAM" id="Phobius"/>
    </source>
</evidence>
<protein>
    <recommendedName>
        <fullName evidence="5">CUB domain-containing protein</fullName>
    </recommendedName>
</protein>
<name>A0A267FK46_9PLAT</name>
<feature type="chain" id="PRO_5012356881" description="CUB domain-containing protein" evidence="2">
    <location>
        <begin position="29"/>
        <end position="521"/>
    </location>
</feature>
<sequence length="521" mass="57937">MRLNLQIVIGRSLSTLLLLSATFQIALAGNQFCYPRGNTNEFQLSKKIEFIEDRIIPKTDGDPVPEEGLSCKWKILTDHLDNAVVVLTGFDTETHLSERRWKRSVDSAAQQQPMRYELHSKASNSTCSSPSTSEPKPVELEMLRVLQLTKGSYLTVSFRLSRRSSANIPGLQIRLMEPGFCCRNITNFESNCYTTGSVRRSLTAELAAMSADSGVMRLASFSSSAALQNFVTKSQRTRVGSGLSTRSKEPLNLAQRLRIGLFYEHRTKKVFYLNCGAEAGCKIAEFEDADKLYHVVETKNSSVSCGSLRAVNLTIDGDVLGLVSFTDCSEQLTALISFPDAAGNRCGNSSQPVLSWMLAAAQPAAEEEQTEGTKSKSKKRLSPSLEEMSVLSMVLLGAFATTLLALIFTATLLFVRRKHKKNLQYTAATLLSPFEKGGRFEVCQSDSEKSLVRRASDVVAECSALHKVNPCAHYGRSDTHHPDKGYNNNNRVRCRFAKSSVRWRSSKLSERRLRRERRKST</sequence>
<keyword evidence="2" id="KW-0732">Signal</keyword>
<keyword evidence="1" id="KW-0472">Membrane</keyword>
<gene>
    <name evidence="3" type="ORF">BOX15_Mlig028618g1</name>
</gene>
<dbReference type="Proteomes" id="UP000215902">
    <property type="component" value="Unassembled WGS sequence"/>
</dbReference>
<reference evidence="3 4" key="1">
    <citation type="submission" date="2017-06" db="EMBL/GenBank/DDBJ databases">
        <title>A platform for efficient transgenesis in Macrostomum lignano, a flatworm model organism for stem cell research.</title>
        <authorList>
            <person name="Berezikov E."/>
        </authorList>
    </citation>
    <scope>NUCLEOTIDE SEQUENCE [LARGE SCALE GENOMIC DNA]</scope>
    <source>
        <strain evidence="3">DV1</strain>
        <tissue evidence="3">Whole organism</tissue>
    </source>
</reference>
<keyword evidence="4" id="KW-1185">Reference proteome</keyword>
<organism evidence="3 4">
    <name type="scientific">Macrostomum lignano</name>
    <dbReference type="NCBI Taxonomy" id="282301"/>
    <lineage>
        <taxon>Eukaryota</taxon>
        <taxon>Metazoa</taxon>
        <taxon>Spiralia</taxon>
        <taxon>Lophotrochozoa</taxon>
        <taxon>Platyhelminthes</taxon>
        <taxon>Rhabditophora</taxon>
        <taxon>Macrostomorpha</taxon>
        <taxon>Macrostomida</taxon>
        <taxon>Macrostomidae</taxon>
        <taxon>Macrostomum</taxon>
    </lineage>
</organism>
<keyword evidence="1" id="KW-1133">Transmembrane helix</keyword>
<proteinExistence type="predicted"/>
<comment type="caution">
    <text evidence="3">The sequence shown here is derived from an EMBL/GenBank/DDBJ whole genome shotgun (WGS) entry which is preliminary data.</text>
</comment>
<feature type="signal peptide" evidence="2">
    <location>
        <begin position="1"/>
        <end position="28"/>
    </location>
</feature>
<keyword evidence="1" id="KW-0812">Transmembrane</keyword>
<evidence type="ECO:0008006" key="5">
    <source>
        <dbReference type="Google" id="ProtNLM"/>
    </source>
</evidence>
<evidence type="ECO:0000256" key="2">
    <source>
        <dbReference type="SAM" id="SignalP"/>
    </source>
</evidence>